<evidence type="ECO:0000259" key="7">
    <source>
        <dbReference type="PROSITE" id="PS50011"/>
    </source>
</evidence>
<keyword evidence="4" id="KW-0067">ATP-binding</keyword>
<reference evidence="9" key="1">
    <citation type="submission" date="2019-03" db="EMBL/GenBank/DDBJ databases">
        <title>WGS assembly of Setaria viridis.</title>
        <authorList>
            <person name="Huang P."/>
            <person name="Jenkins J."/>
            <person name="Grimwood J."/>
            <person name="Barry K."/>
            <person name="Healey A."/>
            <person name="Mamidi S."/>
            <person name="Sreedasyam A."/>
            <person name="Shu S."/>
            <person name="Feldman M."/>
            <person name="Wu J."/>
            <person name="Yu Y."/>
            <person name="Chen C."/>
            <person name="Johnson J."/>
            <person name="Rokhsar D."/>
            <person name="Baxter I."/>
            <person name="Schmutz J."/>
            <person name="Brutnell T."/>
            <person name="Kellogg E."/>
        </authorList>
    </citation>
    <scope>NUCLEOTIDE SEQUENCE [LARGE SCALE GENOMIC DNA]</scope>
</reference>
<dbReference type="AlphaFoldDB" id="A0A4V6DCR0"/>
<evidence type="ECO:0000313" key="10">
    <source>
        <dbReference type="Proteomes" id="UP000298652"/>
    </source>
</evidence>
<name>A0A4V6DCR0_SETVI</name>
<dbReference type="GO" id="GO:0005524">
    <property type="term" value="F:ATP binding"/>
    <property type="evidence" value="ECO:0007669"/>
    <property type="project" value="UniProtKB-KW"/>
</dbReference>
<dbReference type="PROSITE" id="PS50032">
    <property type="entry name" value="KA1"/>
    <property type="match status" value="1"/>
</dbReference>
<feature type="domain" description="Protein kinase" evidence="7">
    <location>
        <begin position="43"/>
        <end position="301"/>
    </location>
</feature>
<accession>A0A4V6DCR0</accession>
<protein>
    <recommendedName>
        <fullName evidence="11">Non-specific serine/threonine protein kinase</fullName>
    </recommendedName>
</protein>
<dbReference type="Proteomes" id="UP000298652">
    <property type="component" value="Chromosome 1"/>
</dbReference>
<dbReference type="SUPFAM" id="SSF56112">
    <property type="entry name" value="Protein kinase-like (PK-like)"/>
    <property type="match status" value="1"/>
</dbReference>
<dbReference type="InterPro" id="IPR001772">
    <property type="entry name" value="KA1_dom"/>
</dbReference>
<evidence type="ECO:0000256" key="3">
    <source>
        <dbReference type="ARBA" id="ARBA00022741"/>
    </source>
</evidence>
<keyword evidence="10" id="KW-1185">Reference proteome</keyword>
<dbReference type="CDD" id="cd14003">
    <property type="entry name" value="STKc_AMPK-like"/>
    <property type="match status" value="1"/>
</dbReference>
<dbReference type="SMART" id="SM00220">
    <property type="entry name" value="S_TKc"/>
    <property type="match status" value="1"/>
</dbReference>
<dbReference type="Pfam" id="PF00069">
    <property type="entry name" value="Pkinase"/>
    <property type="match status" value="1"/>
</dbReference>
<dbReference type="PANTHER" id="PTHR24346">
    <property type="entry name" value="MAP/MICROTUBULE AFFINITY-REGULATING KINASE"/>
    <property type="match status" value="1"/>
</dbReference>
<dbReference type="PROSITE" id="PS00108">
    <property type="entry name" value="PROTEIN_KINASE_ST"/>
    <property type="match status" value="1"/>
</dbReference>
<feature type="compositionally biased region" description="Low complexity" evidence="6">
    <location>
        <begin position="1"/>
        <end position="12"/>
    </location>
</feature>
<dbReference type="PANTHER" id="PTHR24346:SF97">
    <property type="entry name" value="NON-SPECIFIC SERINE_THREONINE PROTEIN KINASE"/>
    <property type="match status" value="1"/>
</dbReference>
<dbReference type="OMA" id="SGAEYCH"/>
<dbReference type="GO" id="GO:0035556">
    <property type="term" value="P:intracellular signal transduction"/>
    <property type="evidence" value="ECO:0007669"/>
    <property type="project" value="TreeGrafter"/>
</dbReference>
<evidence type="ECO:0000259" key="8">
    <source>
        <dbReference type="PROSITE" id="PS50032"/>
    </source>
</evidence>
<dbReference type="PROSITE" id="PS51257">
    <property type="entry name" value="PROKAR_LIPOPROTEIN"/>
    <property type="match status" value="1"/>
</dbReference>
<comment type="similarity">
    <text evidence="2">Belongs to the protein kinase superfamily. CAMK Ser/Thr protein kinase family. SNF1 subfamily.</text>
</comment>
<comment type="function">
    <text evidence="5">CIPK serine-threonine protein kinases interact with CBL proteins. Binding of a CBL protein to the regulatory NAF domain of CIPK protein lead to the activation of the kinase in a calcium-dependent manner.</text>
</comment>
<dbReference type="FunFam" id="1.10.510.10:FF:000571">
    <property type="entry name" value="Maternal embryonic leucine zipper kinase"/>
    <property type="match status" value="1"/>
</dbReference>
<dbReference type="Gene3D" id="1.10.510.10">
    <property type="entry name" value="Transferase(Phosphotransferase) domain 1"/>
    <property type="match status" value="1"/>
</dbReference>
<dbReference type="InterPro" id="IPR011009">
    <property type="entry name" value="Kinase-like_dom_sf"/>
</dbReference>
<dbReference type="PROSITE" id="PS50011">
    <property type="entry name" value="PROTEIN_KINASE_DOM"/>
    <property type="match status" value="1"/>
</dbReference>
<keyword evidence="3" id="KW-0547">Nucleotide-binding</keyword>
<evidence type="ECO:0000256" key="1">
    <source>
        <dbReference type="ARBA" id="ARBA00001936"/>
    </source>
</evidence>
<organism evidence="9 10">
    <name type="scientific">Setaria viridis</name>
    <name type="common">Green bristlegrass</name>
    <name type="synonym">Setaria italica subsp. viridis</name>
    <dbReference type="NCBI Taxonomy" id="4556"/>
    <lineage>
        <taxon>Eukaryota</taxon>
        <taxon>Viridiplantae</taxon>
        <taxon>Streptophyta</taxon>
        <taxon>Embryophyta</taxon>
        <taxon>Tracheophyta</taxon>
        <taxon>Spermatophyta</taxon>
        <taxon>Magnoliopsida</taxon>
        <taxon>Liliopsida</taxon>
        <taxon>Poales</taxon>
        <taxon>Poaceae</taxon>
        <taxon>PACMAD clade</taxon>
        <taxon>Panicoideae</taxon>
        <taxon>Panicodae</taxon>
        <taxon>Paniceae</taxon>
        <taxon>Cenchrinae</taxon>
        <taxon>Setaria</taxon>
    </lineage>
</organism>
<proteinExistence type="inferred from homology"/>
<dbReference type="GO" id="GO:0004674">
    <property type="term" value="F:protein serine/threonine kinase activity"/>
    <property type="evidence" value="ECO:0007669"/>
    <property type="project" value="TreeGrafter"/>
</dbReference>
<evidence type="ECO:0000256" key="6">
    <source>
        <dbReference type="SAM" id="MobiDB-lite"/>
    </source>
</evidence>
<dbReference type="EMBL" id="CM016552">
    <property type="protein sequence ID" value="TKW38716.1"/>
    <property type="molecule type" value="Genomic_DNA"/>
</dbReference>
<evidence type="ECO:0008006" key="11">
    <source>
        <dbReference type="Google" id="ProtNLM"/>
    </source>
</evidence>
<evidence type="ECO:0000256" key="5">
    <source>
        <dbReference type="ARBA" id="ARBA00058225"/>
    </source>
</evidence>
<sequence length="545" mass="60223">MQRSQQQQQGQGSPPPSASSCKRPRTAMKPLPPAHLAALRGRYELVSVRGQGSFSEVWEARHLRTGLRVAIKILCHAKMRAAKLKPEREPRVMRLLSLGRHPHVARFYEAIRPAAAGDNQYTYIVMELAESGELHDHVAVRERLPEAEARRIFQQLAAAVAYCHRNRVAHRDLKMENVLLDAEGSVKIADFGFSKLWSPGKMQSRSLGSPEYAAPELLEGRSYRGPEVDVWSCGVILYAMLCGRYPFDGADMSDLARNIRRGEFRLPSWVSDDARDLISSMLIVRPEKRATLAEVTAHRWLQPDMPPHLAMPPPDATAAAARQGVNAATVELLVTRHGFERTSLLQSIRLDDGSEEAVAYQLVLSKQHDAATLYQLSMPPPPPPHGRHQWALDGGELVLRECPRETMRRVAKALGELGVRILFYHSHRHRHRMVCAHVRAAGGGGVPTAAIIHSFIRRHKDCGGSSSSSGAATATATDDDTAAVESLSAAAVFFEIQLLKAGEGNGNSNSQQHQYVLHLKRTSGPQIPYLRVCAQLASKLKSNPY</sequence>
<dbReference type="InterPro" id="IPR000719">
    <property type="entry name" value="Prot_kinase_dom"/>
</dbReference>
<gene>
    <name evidence="9" type="ORF">SEVIR_1G134000v2</name>
</gene>
<feature type="region of interest" description="Disordered" evidence="6">
    <location>
        <begin position="1"/>
        <end position="29"/>
    </location>
</feature>
<dbReference type="GO" id="GO:0005737">
    <property type="term" value="C:cytoplasm"/>
    <property type="evidence" value="ECO:0007669"/>
    <property type="project" value="TreeGrafter"/>
</dbReference>
<dbReference type="Gramene" id="TKW38716">
    <property type="protein sequence ID" value="TKW38716"/>
    <property type="gene ID" value="SEVIR_1G134000v2"/>
</dbReference>
<evidence type="ECO:0000313" key="9">
    <source>
        <dbReference type="EMBL" id="TKW38716.1"/>
    </source>
</evidence>
<feature type="domain" description="KA1" evidence="8">
    <location>
        <begin position="485"/>
        <end position="542"/>
    </location>
</feature>
<evidence type="ECO:0000256" key="4">
    <source>
        <dbReference type="ARBA" id="ARBA00022840"/>
    </source>
</evidence>
<dbReference type="InterPro" id="IPR008271">
    <property type="entry name" value="Ser/Thr_kinase_AS"/>
</dbReference>
<evidence type="ECO:0000256" key="2">
    <source>
        <dbReference type="ARBA" id="ARBA00006234"/>
    </source>
</evidence>
<comment type="cofactor">
    <cofactor evidence="1">
        <name>Mn(2+)</name>
        <dbReference type="ChEBI" id="CHEBI:29035"/>
    </cofactor>
</comment>